<keyword evidence="1" id="KW-0732">Signal</keyword>
<dbReference type="OrthoDB" id="9765926at2"/>
<name>A0A556MP32_9FLAO</name>
<proteinExistence type="predicted"/>
<reference evidence="2 3" key="1">
    <citation type="submission" date="2019-07" db="EMBL/GenBank/DDBJ databases">
        <authorList>
            <person name="Huq M.A."/>
        </authorList>
    </citation>
    <scope>NUCLEOTIDE SEQUENCE [LARGE SCALE GENOMIC DNA]</scope>
    <source>
        <strain evidence="2 3">MAH-3</strain>
    </source>
</reference>
<dbReference type="Proteomes" id="UP000316008">
    <property type="component" value="Unassembled WGS sequence"/>
</dbReference>
<organism evidence="2 3">
    <name type="scientific">Fluviicola chungangensis</name>
    <dbReference type="NCBI Taxonomy" id="2597671"/>
    <lineage>
        <taxon>Bacteria</taxon>
        <taxon>Pseudomonadati</taxon>
        <taxon>Bacteroidota</taxon>
        <taxon>Flavobacteriia</taxon>
        <taxon>Flavobacteriales</taxon>
        <taxon>Crocinitomicaceae</taxon>
        <taxon>Fluviicola</taxon>
    </lineage>
</organism>
<dbReference type="EMBL" id="VLPL01000007">
    <property type="protein sequence ID" value="TSJ41568.1"/>
    <property type="molecule type" value="Genomic_DNA"/>
</dbReference>
<evidence type="ECO:0000313" key="3">
    <source>
        <dbReference type="Proteomes" id="UP000316008"/>
    </source>
</evidence>
<dbReference type="NCBIfam" id="TIGR04131">
    <property type="entry name" value="Bac_Flav_CTERM"/>
    <property type="match status" value="1"/>
</dbReference>
<gene>
    <name evidence="2" type="ORF">FO442_13975</name>
</gene>
<keyword evidence="3" id="KW-1185">Reference proteome</keyword>
<evidence type="ECO:0000256" key="1">
    <source>
        <dbReference type="SAM" id="SignalP"/>
    </source>
</evidence>
<dbReference type="InterPro" id="IPR026341">
    <property type="entry name" value="T9SS_type_B"/>
</dbReference>
<feature type="chain" id="PRO_5021729377" evidence="1">
    <location>
        <begin position="24"/>
        <end position="429"/>
    </location>
</feature>
<protein>
    <submittedName>
        <fullName evidence="2">Gliding motility-associated C-terminal domain-containing protein</fullName>
    </submittedName>
</protein>
<comment type="caution">
    <text evidence="2">The sequence shown here is derived from an EMBL/GenBank/DDBJ whole genome shotgun (WGS) entry which is preliminary data.</text>
</comment>
<evidence type="ECO:0000313" key="2">
    <source>
        <dbReference type="EMBL" id="TSJ41568.1"/>
    </source>
</evidence>
<dbReference type="RefSeq" id="WP_144333829.1">
    <property type="nucleotide sequence ID" value="NZ_VLPL01000007.1"/>
</dbReference>
<sequence length="429" mass="45817">MNFRAVKVLLISFLSVTSGFSQLTNDGCSSAIPLCPNVTFSGSNIGATATVCPDCEDDFTFCFSGTNSVWYQFNTNITGGDVTFNFSNILFNLQATRGTELQAAIVQAIVPCDAATYSLVSNCEAGSAGAFNLTALGLPANTTYYLVVNGAKNGGAVLPAEATFDLIGSGTGFDRPLPTISIGGPTITVCPETPTSFTAYLTNCTDTSDFRWYINGTLTAVTHTSLWITSNLQNGDVVSVECSCFDICPDTLNYFYPAVTVDPLTVDAGPDYTIQAGSSVQITGSSNGTDFMWSPTQTLNTPYSITTYATPEETTIYTLTALDSNCSLSDEMTVFVSNNLDIPGSFSPNGDGTNDKWVIDGISFYPDAQVVIYDRWGQKIADIAGYSLTKAWDGTNKGKPVSDGVYFYSLDLRQNNDTKPLKGSITVIR</sequence>
<feature type="signal peptide" evidence="1">
    <location>
        <begin position="1"/>
        <end position="23"/>
    </location>
</feature>
<dbReference type="Pfam" id="PF13585">
    <property type="entry name" value="CHU_C"/>
    <property type="match status" value="1"/>
</dbReference>
<accession>A0A556MP32</accession>
<dbReference type="AlphaFoldDB" id="A0A556MP32"/>